<dbReference type="EMBL" id="CAKMRJ010002280">
    <property type="protein sequence ID" value="CAH1428894.1"/>
    <property type="molecule type" value="Genomic_DNA"/>
</dbReference>
<gene>
    <name evidence="2" type="ORF">LVIROSA_LOCUS15792</name>
</gene>
<sequence>MASRVLEERKQQKALLAALIELRKQTAAYIAEHVKSVKELEAELAENLETLRSLRKVGEPGDQEEAEFEAKIVGLQRSRMERLEQFLSNNNNNNNLELPSKVS</sequence>
<name>A0AAU9MRZ0_9ASTR</name>
<accession>A0AAU9MRZ0</accession>
<evidence type="ECO:0000313" key="3">
    <source>
        <dbReference type="Proteomes" id="UP001157418"/>
    </source>
</evidence>
<keyword evidence="1" id="KW-0175">Coiled coil</keyword>
<reference evidence="2 3" key="1">
    <citation type="submission" date="2022-01" db="EMBL/GenBank/DDBJ databases">
        <authorList>
            <person name="Xiong W."/>
            <person name="Schranz E."/>
        </authorList>
    </citation>
    <scope>NUCLEOTIDE SEQUENCE [LARGE SCALE GENOMIC DNA]</scope>
</reference>
<keyword evidence="3" id="KW-1185">Reference proteome</keyword>
<evidence type="ECO:0000256" key="1">
    <source>
        <dbReference type="SAM" id="Coils"/>
    </source>
</evidence>
<protein>
    <submittedName>
        <fullName evidence="2">Uncharacterized protein</fullName>
    </submittedName>
</protein>
<dbReference type="AlphaFoldDB" id="A0AAU9MRZ0"/>
<dbReference type="Proteomes" id="UP001157418">
    <property type="component" value="Unassembled WGS sequence"/>
</dbReference>
<feature type="coiled-coil region" evidence="1">
    <location>
        <begin position="30"/>
        <end position="57"/>
    </location>
</feature>
<proteinExistence type="predicted"/>
<comment type="caution">
    <text evidence="2">The sequence shown here is derived from an EMBL/GenBank/DDBJ whole genome shotgun (WGS) entry which is preliminary data.</text>
</comment>
<organism evidence="2 3">
    <name type="scientific">Lactuca virosa</name>
    <dbReference type="NCBI Taxonomy" id="75947"/>
    <lineage>
        <taxon>Eukaryota</taxon>
        <taxon>Viridiplantae</taxon>
        <taxon>Streptophyta</taxon>
        <taxon>Embryophyta</taxon>
        <taxon>Tracheophyta</taxon>
        <taxon>Spermatophyta</taxon>
        <taxon>Magnoliopsida</taxon>
        <taxon>eudicotyledons</taxon>
        <taxon>Gunneridae</taxon>
        <taxon>Pentapetalae</taxon>
        <taxon>asterids</taxon>
        <taxon>campanulids</taxon>
        <taxon>Asterales</taxon>
        <taxon>Asteraceae</taxon>
        <taxon>Cichorioideae</taxon>
        <taxon>Cichorieae</taxon>
        <taxon>Lactucinae</taxon>
        <taxon>Lactuca</taxon>
    </lineage>
</organism>
<evidence type="ECO:0000313" key="2">
    <source>
        <dbReference type="EMBL" id="CAH1428894.1"/>
    </source>
</evidence>